<protein>
    <recommendedName>
        <fullName evidence="4">DUF1640 domain-containing protein</fullName>
    </recommendedName>
</protein>
<evidence type="ECO:0000256" key="1">
    <source>
        <dbReference type="SAM" id="Coils"/>
    </source>
</evidence>
<comment type="caution">
    <text evidence="2">The sequence shown here is derived from an EMBL/GenBank/DDBJ whole genome shotgun (WGS) entry which is preliminary data.</text>
</comment>
<dbReference type="AlphaFoldDB" id="A0AB38D5X0"/>
<reference evidence="2 3" key="1">
    <citation type="submission" date="2016-11" db="EMBL/GenBank/DDBJ databases">
        <authorList>
            <consortium name="Pathogen Informatics"/>
        </authorList>
    </citation>
    <scope>NUCLEOTIDE SEQUENCE [LARGE SCALE GENOMIC DNA]</scope>
    <source>
        <strain evidence="2 3">104</strain>
    </source>
</reference>
<dbReference type="Proteomes" id="UP000185210">
    <property type="component" value="Unassembled WGS sequence"/>
</dbReference>
<evidence type="ECO:0000313" key="2">
    <source>
        <dbReference type="EMBL" id="SIB98516.1"/>
    </source>
</evidence>
<gene>
    <name evidence="2" type="ORF">SAMEA2070301_05019</name>
</gene>
<evidence type="ECO:0008006" key="4">
    <source>
        <dbReference type="Google" id="ProtNLM"/>
    </source>
</evidence>
<organism evidence="2 3">
    <name type="scientific">Mycobacteroides abscessus subsp. abscessus</name>
    <dbReference type="NCBI Taxonomy" id="1185650"/>
    <lineage>
        <taxon>Bacteria</taxon>
        <taxon>Bacillati</taxon>
        <taxon>Actinomycetota</taxon>
        <taxon>Actinomycetes</taxon>
        <taxon>Mycobacteriales</taxon>
        <taxon>Mycobacteriaceae</taxon>
        <taxon>Mycobacteroides</taxon>
        <taxon>Mycobacteroides abscessus</taxon>
    </lineage>
</organism>
<keyword evidence="1" id="KW-0175">Coiled coil</keyword>
<feature type="coiled-coil region" evidence="1">
    <location>
        <begin position="64"/>
        <end position="113"/>
    </location>
</feature>
<evidence type="ECO:0000313" key="3">
    <source>
        <dbReference type="Proteomes" id="UP000185210"/>
    </source>
</evidence>
<accession>A0AB38D5X0</accession>
<name>A0AB38D5X0_9MYCO</name>
<dbReference type="EMBL" id="FSHM01000010">
    <property type="protein sequence ID" value="SIB98516.1"/>
    <property type="molecule type" value="Genomic_DNA"/>
</dbReference>
<proteinExistence type="predicted"/>
<sequence>MCAYARASRFRDEKWPQIREVLLTIAFGTGRKRPEPTGAMNTTLEPPAANLRLQTFAPIVSVREASLENRLADLENRLKRLLNKELPPILKDVRKLKDQVAEARLLAESEAEKALSAARVEIAALAAKLDRTQTLDIRWAARGLLISAIGTFLQYWT</sequence>